<dbReference type="PANTHER" id="PTHR15837:SF0">
    <property type="entry name" value="RAN GUANINE NUCLEOTIDE RELEASE FACTOR"/>
    <property type="match status" value="1"/>
</dbReference>
<keyword evidence="3" id="KW-0653">Protein transport</keyword>
<accession>A0A2T0FE57</accession>
<comment type="similarity">
    <text evidence="1">Belongs to the MOG1 family.</text>
</comment>
<evidence type="ECO:0000256" key="1">
    <source>
        <dbReference type="ARBA" id="ARBA00010307"/>
    </source>
</evidence>
<sequence>MVKLYGGAMTAEIPSVFVDASKFRPVPDTQEVFVGRVNNEDVSLIIDLLEPVEAETPIEALTAHADEVHRLSSPEKVDTIEVSSQVLNGHHVALRDDVVVTKEGTTVILFCLIQLKQYKTDLLITTVVQQRDGELPDDIVSDFSEARAVIRGFVESYKVIDPRLFKTS</sequence>
<evidence type="ECO:0000313" key="4">
    <source>
        <dbReference type="EMBL" id="PRT53271.1"/>
    </source>
</evidence>
<dbReference type="AlphaFoldDB" id="A0A2T0FE57"/>
<dbReference type="Pfam" id="PF04603">
    <property type="entry name" value="Mog1"/>
    <property type="match status" value="1"/>
</dbReference>
<organism evidence="4 5">
    <name type="scientific">Wickerhamiella sorbophila</name>
    <dbReference type="NCBI Taxonomy" id="45607"/>
    <lineage>
        <taxon>Eukaryota</taxon>
        <taxon>Fungi</taxon>
        <taxon>Dikarya</taxon>
        <taxon>Ascomycota</taxon>
        <taxon>Saccharomycotina</taxon>
        <taxon>Dipodascomycetes</taxon>
        <taxon>Dipodascales</taxon>
        <taxon>Trichomonascaceae</taxon>
        <taxon>Wickerhamiella</taxon>
    </lineage>
</organism>
<keyword evidence="5" id="KW-1185">Reference proteome</keyword>
<proteinExistence type="inferred from homology"/>
<dbReference type="EMBL" id="NDIQ01000001">
    <property type="protein sequence ID" value="PRT53271.1"/>
    <property type="molecule type" value="Genomic_DNA"/>
</dbReference>
<dbReference type="Proteomes" id="UP000238350">
    <property type="component" value="Unassembled WGS sequence"/>
</dbReference>
<dbReference type="InterPro" id="IPR007681">
    <property type="entry name" value="Mog1"/>
</dbReference>
<dbReference type="SUPFAM" id="SSF55724">
    <property type="entry name" value="Mog1p/PsbP-like"/>
    <property type="match status" value="1"/>
</dbReference>
<dbReference type="STRING" id="45607.A0A2T0FE57"/>
<dbReference type="RefSeq" id="XP_024663217.1">
    <property type="nucleotide sequence ID" value="XM_024807449.1"/>
</dbReference>
<dbReference type="GO" id="GO:0006606">
    <property type="term" value="P:protein import into nucleus"/>
    <property type="evidence" value="ECO:0007669"/>
    <property type="project" value="TreeGrafter"/>
</dbReference>
<name>A0A2T0FE57_9ASCO</name>
<evidence type="ECO:0000313" key="5">
    <source>
        <dbReference type="Proteomes" id="UP000238350"/>
    </source>
</evidence>
<dbReference type="Gene3D" id="3.40.1000.10">
    <property type="entry name" value="Mog1/PsbP, alpha/beta/alpha sandwich"/>
    <property type="match status" value="1"/>
</dbReference>
<reference evidence="4 5" key="1">
    <citation type="submission" date="2017-04" db="EMBL/GenBank/DDBJ databases">
        <title>Genome sequencing of [Candida] sorbophila.</title>
        <authorList>
            <person name="Ahn J.O."/>
        </authorList>
    </citation>
    <scope>NUCLEOTIDE SEQUENCE [LARGE SCALE GENOMIC DNA]</scope>
    <source>
        <strain evidence="4 5">DS02</strain>
    </source>
</reference>
<dbReference type="InterPro" id="IPR016123">
    <property type="entry name" value="Mog1/PsbP_a/b/a-sand"/>
</dbReference>
<dbReference type="GO" id="GO:0031267">
    <property type="term" value="F:small GTPase binding"/>
    <property type="evidence" value="ECO:0007669"/>
    <property type="project" value="TreeGrafter"/>
</dbReference>
<dbReference type="OrthoDB" id="10255285at2759"/>
<evidence type="ECO:0000256" key="2">
    <source>
        <dbReference type="ARBA" id="ARBA00022448"/>
    </source>
</evidence>
<dbReference type="PANTHER" id="PTHR15837">
    <property type="entry name" value="RAN GUANINE NUCLEOTIDE RELEASE FACTOR"/>
    <property type="match status" value="1"/>
</dbReference>
<dbReference type="GO" id="GO:0005634">
    <property type="term" value="C:nucleus"/>
    <property type="evidence" value="ECO:0007669"/>
    <property type="project" value="TreeGrafter"/>
</dbReference>
<protein>
    <submittedName>
        <fullName evidence="4">Nuclear import protein MOG1</fullName>
    </submittedName>
</protein>
<evidence type="ECO:0000256" key="3">
    <source>
        <dbReference type="ARBA" id="ARBA00022927"/>
    </source>
</evidence>
<keyword evidence="2" id="KW-0813">Transport</keyword>
<gene>
    <name evidence="4" type="ORF">B9G98_00891</name>
</gene>
<dbReference type="GO" id="GO:0005085">
    <property type="term" value="F:guanyl-nucleotide exchange factor activity"/>
    <property type="evidence" value="ECO:0007669"/>
    <property type="project" value="TreeGrafter"/>
</dbReference>
<comment type="caution">
    <text evidence="4">The sequence shown here is derived from an EMBL/GenBank/DDBJ whole genome shotgun (WGS) entry which is preliminary data.</text>
</comment>
<dbReference type="GeneID" id="36514640"/>